<dbReference type="Pfam" id="PF01872">
    <property type="entry name" value="RibD_C"/>
    <property type="match status" value="1"/>
</dbReference>
<feature type="binding site" evidence="18">
    <location>
        <position position="78"/>
    </location>
    <ligand>
        <name>Zn(2+)</name>
        <dbReference type="ChEBI" id="CHEBI:29105"/>
        <note>catalytic</note>
    </ligand>
</feature>
<dbReference type="EC" id="1.1.1.193" evidence="15"/>
<dbReference type="SUPFAM" id="SSF53597">
    <property type="entry name" value="Dihydrofolate reductase-like"/>
    <property type="match status" value="1"/>
</dbReference>
<keyword evidence="21" id="KW-1185">Reference proteome</keyword>
<evidence type="ECO:0000256" key="2">
    <source>
        <dbReference type="ARBA" id="ARBA00004882"/>
    </source>
</evidence>
<keyword evidence="9 15" id="KW-0862">Zinc</keyword>
<evidence type="ECO:0000256" key="18">
    <source>
        <dbReference type="PIRSR" id="PIRSR006769-3"/>
    </source>
</evidence>
<dbReference type="SUPFAM" id="SSF53927">
    <property type="entry name" value="Cytidine deaminase-like"/>
    <property type="match status" value="1"/>
</dbReference>
<dbReference type="InterPro" id="IPR016193">
    <property type="entry name" value="Cytidine_deaminase-like"/>
</dbReference>
<dbReference type="GO" id="GO:0008270">
    <property type="term" value="F:zinc ion binding"/>
    <property type="evidence" value="ECO:0007669"/>
    <property type="project" value="InterPro"/>
</dbReference>
<organism evidence="20 21">
    <name type="scientific">Cohnella lubricantis</name>
    <dbReference type="NCBI Taxonomy" id="2163172"/>
    <lineage>
        <taxon>Bacteria</taxon>
        <taxon>Bacillati</taxon>
        <taxon>Bacillota</taxon>
        <taxon>Bacilli</taxon>
        <taxon>Bacillales</taxon>
        <taxon>Paenibacillaceae</taxon>
        <taxon>Cohnella</taxon>
    </lineage>
</organism>
<feature type="binding site" evidence="17">
    <location>
        <position position="294"/>
    </location>
    <ligand>
        <name>substrate</name>
    </ligand>
</feature>
<keyword evidence="8 15" id="KW-0378">Hydrolase</keyword>
<feature type="binding site" evidence="17">
    <location>
        <position position="187"/>
    </location>
    <ligand>
        <name>substrate</name>
    </ligand>
</feature>
<dbReference type="EC" id="3.5.4.26" evidence="15"/>
<proteinExistence type="inferred from homology"/>
<evidence type="ECO:0000313" key="21">
    <source>
        <dbReference type="Proteomes" id="UP000574133"/>
    </source>
</evidence>
<keyword evidence="10 15" id="KW-0521">NADP</keyword>
<keyword evidence="12" id="KW-0511">Multifunctional enzyme</keyword>
<dbReference type="InterPro" id="IPR004794">
    <property type="entry name" value="Eubact_RibD"/>
</dbReference>
<evidence type="ECO:0000313" key="20">
    <source>
        <dbReference type="EMBL" id="MBB6677695.1"/>
    </source>
</evidence>
<dbReference type="InterPro" id="IPR002125">
    <property type="entry name" value="CMP_dCMP_dom"/>
</dbReference>
<evidence type="ECO:0000259" key="19">
    <source>
        <dbReference type="PROSITE" id="PS51747"/>
    </source>
</evidence>
<dbReference type="RefSeq" id="WP_185178970.1">
    <property type="nucleotide sequence ID" value="NZ_CBCSEP010000007.1"/>
</dbReference>
<feature type="binding site" evidence="17">
    <location>
        <position position="203"/>
    </location>
    <ligand>
        <name>substrate</name>
    </ligand>
</feature>
<evidence type="ECO:0000256" key="16">
    <source>
        <dbReference type="PIRSR" id="PIRSR006769-1"/>
    </source>
</evidence>
<feature type="binding site" evidence="18">
    <location>
        <position position="53"/>
    </location>
    <ligand>
        <name>Zn(2+)</name>
        <dbReference type="ChEBI" id="CHEBI:29105"/>
        <note>catalytic</note>
    </ligand>
</feature>
<feature type="binding site" evidence="17">
    <location>
        <position position="210"/>
    </location>
    <ligand>
        <name>substrate</name>
    </ligand>
</feature>
<dbReference type="EMBL" id="JACJVN010000034">
    <property type="protein sequence ID" value="MBB6677695.1"/>
    <property type="molecule type" value="Genomic_DNA"/>
</dbReference>
<dbReference type="Gene3D" id="3.40.430.10">
    <property type="entry name" value="Dihydrofolate Reductase, subunit A"/>
    <property type="match status" value="1"/>
</dbReference>
<dbReference type="Gene3D" id="3.40.140.10">
    <property type="entry name" value="Cytidine Deaminase, domain 2"/>
    <property type="match status" value="1"/>
</dbReference>
<evidence type="ECO:0000256" key="7">
    <source>
        <dbReference type="ARBA" id="ARBA00022723"/>
    </source>
</evidence>
<dbReference type="NCBIfam" id="TIGR00326">
    <property type="entry name" value="eubact_ribD"/>
    <property type="match status" value="1"/>
</dbReference>
<evidence type="ECO:0000256" key="12">
    <source>
        <dbReference type="ARBA" id="ARBA00023268"/>
    </source>
</evidence>
<evidence type="ECO:0000256" key="10">
    <source>
        <dbReference type="ARBA" id="ARBA00022857"/>
    </source>
</evidence>
<dbReference type="InterPro" id="IPR002734">
    <property type="entry name" value="RibDG_C"/>
</dbReference>
<comment type="catalytic activity">
    <reaction evidence="13 15">
        <text>5-amino-6-(5-phospho-D-ribitylamino)uracil + NADP(+) = 5-amino-6-(5-phospho-D-ribosylamino)uracil + NADPH + H(+)</text>
        <dbReference type="Rhea" id="RHEA:17845"/>
        <dbReference type="ChEBI" id="CHEBI:15378"/>
        <dbReference type="ChEBI" id="CHEBI:57783"/>
        <dbReference type="ChEBI" id="CHEBI:58349"/>
        <dbReference type="ChEBI" id="CHEBI:58421"/>
        <dbReference type="ChEBI" id="CHEBI:58453"/>
        <dbReference type="EC" id="1.1.1.193"/>
    </reaction>
</comment>
<dbReference type="PANTHER" id="PTHR38011:SF7">
    <property type="entry name" value="2,5-DIAMINO-6-RIBOSYLAMINO-4(3H)-PYRIMIDINONE 5'-PHOSPHATE REDUCTASE"/>
    <property type="match status" value="1"/>
</dbReference>
<dbReference type="GO" id="GO:0050661">
    <property type="term" value="F:NADP binding"/>
    <property type="evidence" value="ECO:0007669"/>
    <property type="project" value="InterPro"/>
</dbReference>
<evidence type="ECO:0000256" key="11">
    <source>
        <dbReference type="ARBA" id="ARBA00023002"/>
    </source>
</evidence>
<evidence type="ECO:0000256" key="14">
    <source>
        <dbReference type="ARBA" id="ARBA00049886"/>
    </source>
</evidence>
<dbReference type="GO" id="GO:0008703">
    <property type="term" value="F:5-amino-6-(5-phosphoribosylamino)uracil reductase activity"/>
    <property type="evidence" value="ECO:0007669"/>
    <property type="project" value="UniProtKB-EC"/>
</dbReference>
<feature type="binding site" evidence="18">
    <location>
        <position position="87"/>
    </location>
    <ligand>
        <name>Zn(2+)</name>
        <dbReference type="ChEBI" id="CHEBI:29105"/>
        <note>catalytic</note>
    </ligand>
</feature>
<feature type="domain" description="CMP/dCMP-type deaminase" evidence="19">
    <location>
        <begin position="4"/>
        <end position="126"/>
    </location>
</feature>
<feature type="active site" description="Proton donor" evidence="16">
    <location>
        <position position="55"/>
    </location>
</feature>
<dbReference type="PROSITE" id="PS51747">
    <property type="entry name" value="CYT_DCMP_DEAMINASES_2"/>
    <property type="match status" value="1"/>
</dbReference>
<feature type="binding site" evidence="17">
    <location>
        <position position="157"/>
    </location>
    <ligand>
        <name>NADP(+)</name>
        <dbReference type="ChEBI" id="CHEBI:58349"/>
    </ligand>
</feature>
<evidence type="ECO:0000256" key="1">
    <source>
        <dbReference type="ARBA" id="ARBA00002151"/>
    </source>
</evidence>
<dbReference type="PANTHER" id="PTHR38011">
    <property type="entry name" value="DIHYDROFOLATE REDUCTASE FAMILY PROTEIN (AFU_ORTHOLOGUE AFUA_8G06820)"/>
    <property type="match status" value="1"/>
</dbReference>
<feature type="binding site" evidence="17">
    <location>
        <position position="207"/>
    </location>
    <ligand>
        <name>substrate</name>
    </ligand>
</feature>
<dbReference type="PROSITE" id="PS00903">
    <property type="entry name" value="CYT_DCMP_DEAMINASES_1"/>
    <property type="match status" value="1"/>
</dbReference>
<accession>A0A841TCF3</accession>
<evidence type="ECO:0000256" key="17">
    <source>
        <dbReference type="PIRSR" id="PIRSR006769-2"/>
    </source>
</evidence>
<evidence type="ECO:0000256" key="13">
    <source>
        <dbReference type="ARBA" id="ARBA00049861"/>
    </source>
</evidence>
<dbReference type="InterPro" id="IPR011549">
    <property type="entry name" value="RibD_C"/>
</dbReference>
<evidence type="ECO:0000256" key="15">
    <source>
        <dbReference type="PIRNR" id="PIRNR006769"/>
    </source>
</evidence>
<comment type="caution">
    <text evidence="20">The sequence shown here is derived from an EMBL/GenBank/DDBJ whole genome shotgun (WGS) entry which is preliminary data.</text>
</comment>
<dbReference type="GO" id="GO:0009231">
    <property type="term" value="P:riboflavin biosynthetic process"/>
    <property type="evidence" value="ECO:0007669"/>
    <property type="project" value="UniProtKB-UniPathway"/>
</dbReference>
<evidence type="ECO:0000256" key="4">
    <source>
        <dbReference type="ARBA" id="ARBA00005259"/>
    </source>
</evidence>
<name>A0A841TCF3_9BACL</name>
<comment type="pathway">
    <text evidence="3 15">Cofactor biosynthesis; riboflavin biosynthesis; 5-amino-6-(D-ribitylamino)uracil from GTP: step 3/4.</text>
</comment>
<dbReference type="GO" id="GO:0008835">
    <property type="term" value="F:diaminohydroxyphosphoribosylaminopyrimidine deaminase activity"/>
    <property type="evidence" value="ECO:0007669"/>
    <property type="project" value="UniProtKB-EC"/>
</dbReference>
<dbReference type="UniPathway" id="UPA00275">
    <property type="reaction ID" value="UER00401"/>
</dbReference>
<evidence type="ECO:0000256" key="5">
    <source>
        <dbReference type="ARBA" id="ARBA00007417"/>
    </source>
</evidence>
<comment type="similarity">
    <text evidence="5 15">In the C-terminal section; belongs to the HTP reductase family.</text>
</comment>
<feature type="binding site" evidence="17">
    <location>
        <begin position="296"/>
        <end position="302"/>
    </location>
    <ligand>
        <name>NADP(+)</name>
        <dbReference type="ChEBI" id="CHEBI:58349"/>
    </ligand>
</feature>
<dbReference type="InterPro" id="IPR016192">
    <property type="entry name" value="APOBEC/CMP_deaminase_Zn-bd"/>
</dbReference>
<sequence length="367" mass="38442">MELLNDEFYMRLALNAAAGAAGQTGINPMVGCVVVNDGRIVGIGAHLKRGEGHAEVHALNMAGDNARGAAAYVTLEPCSHHGRTPPCSDRLIREGVKRVVVAAMDPNPAVAGRGLEKLRAAGIDVEVGLLGEQSRKLNEAFNKYIVTGIPFVTIKTALTLDGRIATKTGSSKWITGPAAREAVHTLRHRHNAIMVGVGTVLADDPELTTRLSVPGLHPVRVVVDSMLRIPDHARVLNGEARTIVLTTAQAQAARIEAVQAAGAEVIVCGDGPRVDLRAALEELGKREIGSVLVEGGGVLNGSLLKAGLVDKLMLFYAPKLVGGAAPSGFEFDGPEAMSGALQLENVTIERYGGDWCVTGYPAAGREG</sequence>
<dbReference type="AlphaFoldDB" id="A0A841TCF3"/>
<evidence type="ECO:0000256" key="8">
    <source>
        <dbReference type="ARBA" id="ARBA00022801"/>
    </source>
</evidence>
<gene>
    <name evidence="20" type="primary">ribD</name>
    <name evidence="20" type="ORF">H4Q31_10190</name>
</gene>
<dbReference type="FunFam" id="3.40.140.10:FF:000025">
    <property type="entry name" value="Riboflavin biosynthesis protein RibD"/>
    <property type="match status" value="1"/>
</dbReference>
<comment type="cofactor">
    <cofactor evidence="15 18">
        <name>Zn(2+)</name>
        <dbReference type="ChEBI" id="CHEBI:29105"/>
    </cofactor>
    <text evidence="15 18">Binds 1 zinc ion.</text>
</comment>
<feature type="binding site" evidence="17">
    <location>
        <position position="199"/>
    </location>
    <ligand>
        <name>NADP(+)</name>
        <dbReference type="ChEBI" id="CHEBI:58349"/>
    </ligand>
</feature>
<reference evidence="20 21" key="1">
    <citation type="submission" date="2020-08" db="EMBL/GenBank/DDBJ databases">
        <title>Cohnella phylogeny.</title>
        <authorList>
            <person name="Dunlap C."/>
        </authorList>
    </citation>
    <scope>NUCLEOTIDE SEQUENCE [LARGE SCALE GENOMIC DNA]</scope>
    <source>
        <strain evidence="20 21">DSM 103658</strain>
    </source>
</reference>
<comment type="function">
    <text evidence="1 15">Converts 2,5-diamino-6-(ribosylamino)-4(3h)-pyrimidinone 5'-phosphate into 5-amino-6-(ribosylamino)-2,4(1h,3h)-pyrimidinedione 5'-phosphate.</text>
</comment>
<dbReference type="InterPro" id="IPR050765">
    <property type="entry name" value="Riboflavin_Biosynth_HTPR"/>
</dbReference>
<evidence type="ECO:0000256" key="3">
    <source>
        <dbReference type="ARBA" id="ARBA00004910"/>
    </source>
</evidence>
<dbReference type="InterPro" id="IPR024072">
    <property type="entry name" value="DHFR-like_dom_sf"/>
</dbReference>
<dbReference type="CDD" id="cd01284">
    <property type="entry name" value="Riboflavin_deaminase-reductase"/>
    <property type="match status" value="1"/>
</dbReference>
<keyword evidence="7 15" id="KW-0479">Metal-binding</keyword>
<feature type="binding site" evidence="17">
    <location>
        <position position="173"/>
    </location>
    <ligand>
        <name>NADP(+)</name>
        <dbReference type="ChEBI" id="CHEBI:58349"/>
    </ligand>
</feature>
<protein>
    <recommendedName>
        <fullName evidence="15">Riboflavin biosynthesis protein RibD</fullName>
    </recommendedName>
    <domain>
        <recommendedName>
            <fullName evidence="15">Diaminohydroxyphosphoribosylaminopyrimidine deaminase</fullName>
            <shortName evidence="15">DRAP deaminase</shortName>
            <ecNumber evidence="15">3.5.4.26</ecNumber>
        </recommendedName>
        <alternativeName>
            <fullName evidence="15">Riboflavin-specific deaminase</fullName>
        </alternativeName>
    </domain>
    <domain>
        <recommendedName>
            <fullName evidence="15">5-amino-6-(5-phosphoribosylamino)uracil reductase</fullName>
            <ecNumber evidence="15">1.1.1.193</ecNumber>
        </recommendedName>
        <alternativeName>
            <fullName evidence="15">HTP reductase</fullName>
        </alternativeName>
    </domain>
</protein>
<comment type="pathway">
    <text evidence="2 15">Cofactor biosynthesis; riboflavin biosynthesis; 5-amino-6-(D-ribitylamino)uracil from GTP: step 2/4.</text>
</comment>
<keyword evidence="11 15" id="KW-0560">Oxidoreductase</keyword>
<dbReference type="Proteomes" id="UP000574133">
    <property type="component" value="Unassembled WGS sequence"/>
</dbReference>
<evidence type="ECO:0000256" key="9">
    <source>
        <dbReference type="ARBA" id="ARBA00022833"/>
    </source>
</evidence>
<feature type="binding site" evidence="17">
    <location>
        <position position="225"/>
    </location>
    <ligand>
        <name>NADP(+)</name>
        <dbReference type="ChEBI" id="CHEBI:58349"/>
    </ligand>
</feature>
<dbReference type="PIRSF" id="PIRSF006769">
    <property type="entry name" value="RibD"/>
    <property type="match status" value="1"/>
</dbReference>
<comment type="catalytic activity">
    <reaction evidence="14 15">
        <text>2,5-diamino-6-hydroxy-4-(5-phosphoribosylamino)-pyrimidine + H2O + H(+) = 5-amino-6-(5-phospho-D-ribosylamino)uracil + NH4(+)</text>
        <dbReference type="Rhea" id="RHEA:21868"/>
        <dbReference type="ChEBI" id="CHEBI:15377"/>
        <dbReference type="ChEBI" id="CHEBI:15378"/>
        <dbReference type="ChEBI" id="CHEBI:28938"/>
        <dbReference type="ChEBI" id="CHEBI:58453"/>
        <dbReference type="ChEBI" id="CHEBI:58614"/>
        <dbReference type="EC" id="3.5.4.26"/>
    </reaction>
</comment>
<evidence type="ECO:0000256" key="6">
    <source>
        <dbReference type="ARBA" id="ARBA00022619"/>
    </source>
</evidence>
<keyword evidence="6 15" id="KW-0686">Riboflavin biosynthesis</keyword>
<comment type="similarity">
    <text evidence="4 15">In the N-terminal section; belongs to the cytidine and deoxycytidylate deaminase family.</text>
</comment>
<dbReference type="Pfam" id="PF00383">
    <property type="entry name" value="dCMP_cyt_deam_1"/>
    <property type="match status" value="1"/>
</dbReference>
<feature type="binding site" evidence="17">
    <location>
        <position position="171"/>
    </location>
    <ligand>
        <name>substrate</name>
    </ligand>
</feature>
<dbReference type="NCBIfam" id="TIGR00227">
    <property type="entry name" value="ribD_Cterm"/>
    <property type="match status" value="1"/>
</dbReference>